<dbReference type="SUPFAM" id="SSF55048">
    <property type="entry name" value="Probable ACP-binding domain of malonyl-CoA ACP transacylase"/>
    <property type="match status" value="1"/>
</dbReference>
<dbReference type="GeneID" id="10509838"/>
<sequence>MQTPTINPFRDDCDVAIVGLGLRLPGNSNRTSELWDNLLNGFDGIVETNERWSDTFNAMGEIASKEAGLLELEEWMNFDPLHFGINPAEAKQIDPQQRLLLKATWEAFEDAGIDPLTLRGTPTSVFVGASASDYSWSNTDPNEKLVNFNVFNSNLGSIANRVSYCFDFRGTSLTVDTACSSSLNACVLGYQSIINGNSDYSIVGGCNFILNPQISKAFTSINIIGKSGRCNVFDESADGFVRAEGVAVLILKKLSLAQADGDQIYAVIRGCNSNVDGTLNKGNFMKPSKTAQTNNIIKAFESTKGSLQYSDIDFFEVHGTGTPIGDPIEVEAVADVFKSVKTPDNPLLIGSIKSNIGHLEPASGVASLAKCCLMLKNRQFVKNIHFEKPNPNIKFEEWNVKVCTENTEFPNNKQVSVAINSFGITGSNVCILLTEYNSDINFTNQTNTKIGKKVLIPISANSKNSLKLLKEELKTNSILYSKSIDFKDFIYNQLYSKSTQLVQRSVFIASDFGDLNLETSSISSNSTISGNILKSNVKDNSSQTPLIYVMCGQGPQWNGQAIKLYIKEPIFKKSMDTINSILSKYFGYSILSKLRSIKDNDNNTINEPTVAQPSIFMLQVSLYDLYKHWDIKPSIILGHSFGEVSAAYCSGMITLETACEIIYQRSTLQNKTIGSGKMLAIGLNEQQFKDQFSSKYPTIEISCYNSPSSIVICGNESEVNEIGQTLKEKQVFSTLLGSPSSFHSSKQEVIKDEIIKLTKNIKSKKPNIPIFSTVTGELFKLEDSQFDSNYIYNNIRQPVLFQKAIENIFKYIESNELGNRVQFLELSPHPTLVNYIKEMIPSNSDYFQSQSIYVLSSLNRKTNKDMAEIRKSISQLYCNGYNVNFKCQLPKPKTFEKLNFKKASYLLPRYKWDDDIYFNQSPTYSTFKTNGASINQLGYKNEQSPFISYTSYIDVGEEPYKFLKGHQAKNKAILPGCAYLDNILKCFPNQDITINILEFKSPLMLIEGVKQCLSTNIYQSGKNEYRAVFHYKDIKTGKWILSAQGRFSITKHNTVPQKVNMNKYREKCNWTKLQKKELYEAIKEMAELNLTGSFQSIEEVFYGNDGAFLKISLNPPLSSYDNQSFLNICILDACFQSLAVYKKHPSLTVFDNIQRAQFFSENIPKSAMERDKYKYVYCYTEFIGTICDSFIARILMTLEDGTILFICPAATYTSITPTIDNFKFENPNNHLLSTVQQSKDSLLELPSTYLKKKLNELISSIDNRKAIVKFLYLNIKNNCQNNILLEDITSNSNEILISKYLKVSETDGTPKMNIANLFFEILKVNKLLLSDLYEEISILNTKDINTINNIVKILLNETPTPTEQDSSTLLTSFIPEIPHNQIIKEIITASITPIINEKIVFRILEVGSGIGLLSEIIATEINSLIEKNPLSEINIEFTTSDKENTFAQLLKEILLPIFELNNKSTKTLFKLIDLDQDLLDQKINPSYYDIIIITNLSDIQDKNSSIKNINQILYPNGYLIIIDTLFKPKTTDKELETYRQWLSSNCLNSTTNIDEWKQLLVTELGFKDFISTKSPQQLIVTAQKPSIMKISKDISKEDQFQSILESYDQIIIFGLYLDIIDSERGNDIEQGNNIFKIKSIEEFRKHAESTPLTEKSIIFSIDTINELKEENFKEITFGYIEINQHLLKTKCKSKHILVSRNAQHYPTNTLASSVIGAFRYFCEFSELNIYSFDFGSDIYDRGVKDFIIYNDLTNPTKHIQREYIIRGDHIFFEIIKKETNLKLKYESTSYIENKKDLIARLDGHTLEFKLEAKRIDLLENEIEIQVKAIGINFKDNLVYRGLVPKEAMSEKGDHNMPEIGYECSGAVTRIGNKVNKFKVGDKVLGLCFCSSSSHVIANQDRFVLKPKNISFVEAASIPLVYSTSYYSLFCRGNLNMDLNETVLIHSGTGGIGLACIELLKAMGFKSLLFVTVGSKEKEQYLRNTYGDFITGIYSSRSTDYVQKIKQKISEHKNIEISVFTELGVSELGVDVIINTLPVEFMEANFNALAQGGRIVDLSVTHLNSRETTDWTKFKYFISYSTCEVMQSGFNKAKPFLQIITDMIEKEKLSLIPIKEYPITNIKEAIEYISERKHIGKLVVNYESTPDLIQDTINKSNDEFEKSFLVPSPSYQVDINRFGKTILLTGQKGLSLTIIKWLLIYNSKKEEQAIKNIIVLSKSPIKHELEIIIGKARLKSNVKIYFKQVDISNKDQIDQIFEQLNKDPILDPIETIFHNAFIPVQSEAQEIDMQQLIDSHGAKTIGLINLYNAVCSKGLVLKNLVLASSIATTLGGHRQCGYVCANAVLDSFSKVLRKQGVPCISINFSPIEHGGYVHRNEGVQKLIQSQGLDLISTNLVIGTIDLVLQNQDHLNNKILAQFNHSSFNKTFKSNLLSYKLEFCVNSNQSSNDEYGDSDDELSIREKILNKFSEFLAIDPSKVNVDIPLRDYGIESMLVVELKNWLEKSFVPNILTISQLQITTISGLVVAVKNALNRSNNSNNSNNNSNNKKKTNQKKDQQQNNKTNIEWENEILFDKSTTLPTQKQIIEYKESILANNNENILLLTGATGYLGIYLLNNLIKKSSVKLVYCLVRNRTKDEAMKTIIQLLKEHQIFNKLSQHQINKIQIVVGDYSKDLFGIECSNEYTLLSEQVHMVVNCAMELHLKKNYIDLKESLNGVKQCIKFASHNKLKKIIQFSSLGMYSNIENIEGPYPDYYIPPATKESMECGIMNGYLQLKIVAEYHIKYASSKGVPSMIIRLPFLFSDTDTGIGRPIDLFQTFIQSSYLMSVYPKELQNKKMHTIPVSWASKTISFMIFNCWNLQTPFENLQCFNLPGDPMPLGDILESLEPNLAWRKLPSLQFVKKLAIYNNEQCKTLLPFISGQDFLRNIIINFPFKLSDQLKQMLISNNLNKGSGVTKQSILNHLSYTFKKKVF</sequence>
<dbReference type="Pfam" id="PF08240">
    <property type="entry name" value="ADH_N"/>
    <property type="match status" value="1"/>
</dbReference>
<dbReference type="GO" id="GO:0016746">
    <property type="term" value="F:acyltransferase activity"/>
    <property type="evidence" value="ECO:0007669"/>
    <property type="project" value="InterPro"/>
</dbReference>
<feature type="domain" description="Ketosynthase family 3 (KS3)" evidence="9">
    <location>
        <begin position="12"/>
        <end position="435"/>
    </location>
</feature>
<feature type="region of interest" description="C-terminal hotdog fold" evidence="6">
    <location>
        <begin position="1069"/>
        <end position="1221"/>
    </location>
</feature>
<dbReference type="GO" id="GO:0006633">
    <property type="term" value="P:fatty acid biosynthetic process"/>
    <property type="evidence" value="ECO:0000318"/>
    <property type="project" value="GO_Central"/>
</dbReference>
<dbReference type="InterPro" id="IPR013154">
    <property type="entry name" value="ADH-like_N"/>
</dbReference>
<dbReference type="InterPro" id="IPR014031">
    <property type="entry name" value="Ketoacyl_synth_C"/>
</dbReference>
<dbReference type="SMART" id="SM00825">
    <property type="entry name" value="PKS_KS"/>
    <property type="match status" value="1"/>
</dbReference>
<evidence type="ECO:0000259" key="9">
    <source>
        <dbReference type="PROSITE" id="PS52004"/>
    </source>
</evidence>
<dbReference type="SUPFAM" id="SSF52151">
    <property type="entry name" value="FabD/lysophospholipase-like"/>
    <property type="match status" value="1"/>
</dbReference>
<feature type="region of interest" description="Disordered" evidence="7">
    <location>
        <begin position="2533"/>
        <end position="2559"/>
    </location>
</feature>
<dbReference type="Gene3D" id="3.40.50.720">
    <property type="entry name" value="NAD(P)-binding Rossmann-like Domain"/>
    <property type="match status" value="3"/>
</dbReference>
<evidence type="ECO:0000313" key="12">
    <source>
        <dbReference type="Proteomes" id="UP000001064"/>
    </source>
</evidence>
<dbReference type="PROSITE" id="PS52019">
    <property type="entry name" value="PKS_MFAS_DH"/>
    <property type="match status" value="1"/>
</dbReference>
<dbReference type="InterPro" id="IPR029063">
    <property type="entry name" value="SAM-dependent_MTases_sf"/>
</dbReference>
<dbReference type="Gene3D" id="3.90.180.10">
    <property type="entry name" value="Medium-chain alcohol dehydrogenases, catalytic domain"/>
    <property type="match status" value="1"/>
</dbReference>
<evidence type="ECO:0000256" key="4">
    <source>
        <dbReference type="ARBA" id="ARBA00022679"/>
    </source>
</evidence>
<dbReference type="Pfam" id="PF23297">
    <property type="entry name" value="ACP_SdgA_C"/>
    <property type="match status" value="1"/>
</dbReference>
<evidence type="ECO:0000256" key="3">
    <source>
        <dbReference type="ARBA" id="ARBA00022553"/>
    </source>
</evidence>
<dbReference type="InterPro" id="IPR016036">
    <property type="entry name" value="Malonyl_transacylase_ACP-bd"/>
</dbReference>
<dbReference type="SMART" id="SM00829">
    <property type="entry name" value="PKS_ER"/>
    <property type="match status" value="1"/>
</dbReference>
<dbReference type="Pfam" id="PF00109">
    <property type="entry name" value="ketoacyl-synt"/>
    <property type="match status" value="1"/>
</dbReference>
<dbReference type="eggNOG" id="KOG1202">
    <property type="taxonomic scope" value="Eukaryota"/>
</dbReference>
<dbReference type="FunFam" id="3.40.366.10:FF:000002">
    <property type="entry name" value="Probable polyketide synthase 2"/>
    <property type="match status" value="1"/>
</dbReference>
<dbReference type="PROSITE" id="PS52004">
    <property type="entry name" value="KS3_2"/>
    <property type="match status" value="1"/>
</dbReference>
<dbReference type="VEuPathDB" id="AmoebaDB:DICPUDRAFT_147609"/>
<dbReference type="Pfam" id="PF00698">
    <property type="entry name" value="Acyl_transf_1"/>
    <property type="match status" value="1"/>
</dbReference>
<dbReference type="InParanoid" id="F0Z8Y3"/>
<dbReference type="SMART" id="SM00822">
    <property type="entry name" value="PKS_KR"/>
    <property type="match status" value="1"/>
</dbReference>
<comment type="function">
    <text evidence="5">Probable polyketide synthase.</text>
</comment>
<dbReference type="CDD" id="cd08954">
    <property type="entry name" value="KR_1_FAS_SDR_x"/>
    <property type="match status" value="1"/>
</dbReference>
<dbReference type="Gene3D" id="3.40.47.10">
    <property type="match status" value="1"/>
</dbReference>
<evidence type="ECO:0000259" key="8">
    <source>
        <dbReference type="PROSITE" id="PS50075"/>
    </source>
</evidence>
<dbReference type="Proteomes" id="UP000001064">
    <property type="component" value="Unassembled WGS sequence"/>
</dbReference>
<dbReference type="Pfam" id="PF16197">
    <property type="entry name" value="KAsynt_C_assoc"/>
    <property type="match status" value="1"/>
</dbReference>
<dbReference type="InterPro" id="IPR016039">
    <property type="entry name" value="Thiolase-like"/>
</dbReference>
<organism evidence="11 12">
    <name type="scientific">Dictyostelium purpureum</name>
    <name type="common">Slime mold</name>
    <dbReference type="NCBI Taxonomy" id="5786"/>
    <lineage>
        <taxon>Eukaryota</taxon>
        <taxon>Amoebozoa</taxon>
        <taxon>Evosea</taxon>
        <taxon>Eumycetozoa</taxon>
        <taxon>Dictyostelia</taxon>
        <taxon>Dictyosteliales</taxon>
        <taxon>Dictyosteliaceae</taxon>
        <taxon>Dictyostelium</taxon>
    </lineage>
</organism>
<keyword evidence="4" id="KW-0808">Transferase</keyword>
<reference evidence="12" key="1">
    <citation type="journal article" date="2011" name="Genome Biol.">
        <title>Comparative genomics of the social amoebae Dictyostelium discoideum and Dictyostelium purpureum.</title>
        <authorList>
            <consortium name="US DOE Joint Genome Institute (JGI-PGF)"/>
            <person name="Sucgang R."/>
            <person name="Kuo A."/>
            <person name="Tian X."/>
            <person name="Salerno W."/>
            <person name="Parikh A."/>
            <person name="Feasley C.L."/>
            <person name="Dalin E."/>
            <person name="Tu H."/>
            <person name="Huang E."/>
            <person name="Barry K."/>
            <person name="Lindquist E."/>
            <person name="Shapiro H."/>
            <person name="Bruce D."/>
            <person name="Schmutz J."/>
            <person name="Salamov A."/>
            <person name="Fey P."/>
            <person name="Gaudet P."/>
            <person name="Anjard C."/>
            <person name="Babu M.M."/>
            <person name="Basu S."/>
            <person name="Bushmanova Y."/>
            <person name="van der Wel H."/>
            <person name="Katoh-Kurasawa M."/>
            <person name="Dinh C."/>
            <person name="Coutinho P.M."/>
            <person name="Saito T."/>
            <person name="Elias M."/>
            <person name="Schaap P."/>
            <person name="Kay R.R."/>
            <person name="Henrissat B."/>
            <person name="Eichinger L."/>
            <person name="Rivero F."/>
            <person name="Putnam N.H."/>
            <person name="West C.M."/>
            <person name="Loomis W.F."/>
            <person name="Chisholm R.L."/>
            <person name="Shaulsky G."/>
            <person name="Strassmann J.E."/>
            <person name="Queller D.C."/>
            <person name="Kuspa A."/>
            <person name="Grigoriev I.V."/>
        </authorList>
    </citation>
    <scope>NUCLEOTIDE SEQUENCE [LARGE SCALE GENOMIC DNA]</scope>
    <source>
        <strain evidence="12">QSDP1</strain>
    </source>
</reference>
<feature type="region of interest" description="N-terminal hotdog fold" evidence="6">
    <location>
        <begin position="934"/>
        <end position="1054"/>
    </location>
</feature>
<dbReference type="InterPro" id="IPR057326">
    <property type="entry name" value="KR_dom"/>
</dbReference>
<dbReference type="Gene3D" id="3.40.50.150">
    <property type="entry name" value="Vaccinia Virus protein VP39"/>
    <property type="match status" value="1"/>
</dbReference>
<dbReference type="InterPro" id="IPR020841">
    <property type="entry name" value="PKS_Beta-ketoAc_synthase_dom"/>
</dbReference>
<evidence type="ECO:0000259" key="10">
    <source>
        <dbReference type="PROSITE" id="PS52019"/>
    </source>
</evidence>
<feature type="compositionally biased region" description="Low complexity" evidence="7">
    <location>
        <begin position="2533"/>
        <end position="2544"/>
    </location>
</feature>
<dbReference type="GO" id="GO:0016491">
    <property type="term" value="F:oxidoreductase activity"/>
    <property type="evidence" value="ECO:0007669"/>
    <property type="project" value="InterPro"/>
</dbReference>
<dbReference type="InterPro" id="IPR036291">
    <property type="entry name" value="NAD(P)-bd_dom_sf"/>
</dbReference>
<feature type="domain" description="PKS/mFAS DH" evidence="10">
    <location>
        <begin position="934"/>
        <end position="1221"/>
    </location>
</feature>
<comment type="cofactor">
    <cofactor evidence="1">
        <name>pantetheine 4'-phosphate</name>
        <dbReference type="ChEBI" id="CHEBI:47942"/>
    </cofactor>
</comment>
<dbReference type="InterPro" id="IPR050444">
    <property type="entry name" value="Polyketide_Synthase"/>
</dbReference>
<dbReference type="InterPro" id="IPR032821">
    <property type="entry name" value="PKS_assoc"/>
</dbReference>
<keyword evidence="3" id="KW-0597">Phosphoprotein</keyword>
<dbReference type="Pfam" id="PF07993">
    <property type="entry name" value="NAD_binding_4"/>
    <property type="match status" value="1"/>
</dbReference>
<dbReference type="InterPro" id="IPR020843">
    <property type="entry name" value="ER"/>
</dbReference>
<dbReference type="SUPFAM" id="SSF47336">
    <property type="entry name" value="ACP-like"/>
    <property type="match status" value="1"/>
</dbReference>
<protein>
    <submittedName>
        <fullName evidence="11">Uncharacterized protein</fullName>
    </submittedName>
</protein>
<dbReference type="InterPro" id="IPR049900">
    <property type="entry name" value="PKS_mFAS_DH"/>
</dbReference>
<dbReference type="InterPro" id="IPR009081">
    <property type="entry name" value="PP-bd_ACP"/>
</dbReference>
<dbReference type="SUPFAM" id="SSF53335">
    <property type="entry name" value="S-adenosyl-L-methionine-dependent methyltransferases"/>
    <property type="match status" value="1"/>
</dbReference>
<dbReference type="Pfam" id="PF08659">
    <property type="entry name" value="KR"/>
    <property type="match status" value="1"/>
</dbReference>
<evidence type="ECO:0000256" key="7">
    <source>
        <dbReference type="SAM" id="MobiDB-lite"/>
    </source>
</evidence>
<evidence type="ECO:0000256" key="1">
    <source>
        <dbReference type="ARBA" id="ARBA00001957"/>
    </source>
</evidence>
<dbReference type="eggNOG" id="KOG1178">
    <property type="taxonomic scope" value="Eukaryota"/>
</dbReference>
<dbReference type="PROSITE" id="PS50075">
    <property type="entry name" value="CARRIER"/>
    <property type="match status" value="1"/>
</dbReference>
<dbReference type="InterPro" id="IPR016035">
    <property type="entry name" value="Acyl_Trfase/lysoPLipase"/>
</dbReference>
<dbReference type="CDD" id="cd00833">
    <property type="entry name" value="PKS"/>
    <property type="match status" value="1"/>
</dbReference>
<dbReference type="SUPFAM" id="SSF53901">
    <property type="entry name" value="Thiolase-like"/>
    <property type="match status" value="1"/>
</dbReference>
<dbReference type="InterPro" id="IPR001227">
    <property type="entry name" value="Ac_transferase_dom_sf"/>
</dbReference>
<proteinExistence type="predicted"/>
<dbReference type="InterPro" id="IPR014043">
    <property type="entry name" value="Acyl_transferase_dom"/>
</dbReference>
<dbReference type="Gene3D" id="3.30.70.3290">
    <property type="match status" value="1"/>
</dbReference>
<dbReference type="InterPro" id="IPR036736">
    <property type="entry name" value="ACP-like_sf"/>
</dbReference>
<dbReference type="RefSeq" id="XP_003283877.1">
    <property type="nucleotide sequence ID" value="XM_003283829.1"/>
</dbReference>
<dbReference type="Gene3D" id="3.40.366.10">
    <property type="entry name" value="Malonyl-Coenzyme A Acyl Carrier Protein, domain 2"/>
    <property type="match status" value="1"/>
</dbReference>
<dbReference type="CDD" id="cd05195">
    <property type="entry name" value="enoyl_red"/>
    <property type="match status" value="1"/>
</dbReference>
<gene>
    <name evidence="11" type="ORF">DICPUDRAFT_147609</name>
</gene>
<dbReference type="InterPro" id="IPR013120">
    <property type="entry name" value="FAR_NAD-bd"/>
</dbReference>
<dbReference type="Pfam" id="PF02801">
    <property type="entry name" value="Ketoacyl-synt_C"/>
    <property type="match status" value="1"/>
</dbReference>
<dbReference type="InterPro" id="IPR042104">
    <property type="entry name" value="PKS_dehydratase_sf"/>
</dbReference>
<dbReference type="STRING" id="5786.F0Z8Y3"/>
<dbReference type="Pfam" id="PF13602">
    <property type="entry name" value="ADH_zinc_N_2"/>
    <property type="match status" value="1"/>
</dbReference>
<name>F0Z8Y3_DICPU</name>
<dbReference type="InterPro" id="IPR013968">
    <property type="entry name" value="PKS_KR"/>
</dbReference>
<dbReference type="SUPFAM" id="SSF50129">
    <property type="entry name" value="GroES-like"/>
    <property type="match status" value="1"/>
</dbReference>
<evidence type="ECO:0000256" key="2">
    <source>
        <dbReference type="ARBA" id="ARBA00022450"/>
    </source>
</evidence>
<feature type="domain" description="Carrier" evidence="8">
    <location>
        <begin position="2453"/>
        <end position="2530"/>
    </location>
</feature>
<dbReference type="KEGG" id="dpp:DICPUDRAFT_147609"/>
<keyword evidence="12" id="KW-1185">Reference proteome</keyword>
<dbReference type="EMBL" id="GL870955">
    <property type="protein sequence ID" value="EGC39542.1"/>
    <property type="molecule type" value="Genomic_DNA"/>
</dbReference>
<keyword evidence="2" id="KW-0596">Phosphopantetheine</keyword>
<dbReference type="OMA" id="PRYLIHP"/>
<dbReference type="PANTHER" id="PTHR45681:SF1">
    <property type="entry name" value="POLYKETIDE SYNTHASE 2-RELATED"/>
    <property type="match status" value="1"/>
</dbReference>
<dbReference type="OrthoDB" id="329835at2759"/>
<accession>F0Z8Y3</accession>
<evidence type="ECO:0000256" key="5">
    <source>
        <dbReference type="ARBA" id="ARBA00037046"/>
    </source>
</evidence>
<feature type="active site" description="Proton acceptor; for dehydratase activity" evidence="6">
    <location>
        <position position="966"/>
    </location>
</feature>
<dbReference type="SUPFAM" id="SSF51735">
    <property type="entry name" value="NAD(P)-binding Rossmann-fold domains"/>
    <property type="match status" value="3"/>
</dbReference>
<dbReference type="InterPro" id="IPR014030">
    <property type="entry name" value="Ketoacyl_synth_N"/>
</dbReference>
<evidence type="ECO:0000313" key="11">
    <source>
        <dbReference type="EMBL" id="EGC39542.1"/>
    </source>
</evidence>
<dbReference type="Gene3D" id="3.10.129.110">
    <property type="entry name" value="Polyketide synthase dehydratase"/>
    <property type="match status" value="1"/>
</dbReference>
<dbReference type="Gene3D" id="1.10.1200.10">
    <property type="entry name" value="ACP-like"/>
    <property type="match status" value="1"/>
</dbReference>
<dbReference type="InterPro" id="IPR011032">
    <property type="entry name" value="GroES-like_sf"/>
</dbReference>
<dbReference type="PANTHER" id="PTHR45681">
    <property type="entry name" value="POLYKETIDE SYNTHASE 44-RELATED"/>
    <property type="match status" value="1"/>
</dbReference>
<dbReference type="SMART" id="SM00827">
    <property type="entry name" value="PKS_AT"/>
    <property type="match status" value="1"/>
</dbReference>
<evidence type="ECO:0000256" key="6">
    <source>
        <dbReference type="PROSITE-ProRule" id="PRU01363"/>
    </source>
</evidence>
<feature type="active site" description="Proton donor; for dehydratase activity" evidence="6">
    <location>
        <position position="1132"/>
    </location>
</feature>